<accession>A0A0L7M028</accession>
<name>A0A0L7M028_PLAF4</name>
<reference evidence="2" key="2">
    <citation type="submission" date="2006-09" db="EMBL/GenBank/DDBJ databases">
        <title>The genome sequence of Plasmodium falciparum Dd2.</title>
        <authorList>
            <consortium name="The Broad Institute Genome Sequencing Platform"/>
            <person name="Birren B."/>
            <person name="Lander E."/>
            <person name="Galagan J."/>
            <person name="Nusbaum C."/>
            <person name="Devon K."/>
            <person name="Henn M."/>
            <person name="Jaffe D."/>
            <person name="Butler J."/>
            <person name="Alvarez P."/>
            <person name="Gnerre S."/>
            <person name="Grabherr M."/>
            <person name="Kleber M."/>
            <person name="Mauceli E."/>
            <person name="Brockman W."/>
            <person name="MacCallum I.A."/>
            <person name="Rounsley S."/>
            <person name="Young S."/>
            <person name="LaButti K."/>
            <person name="Pushparaj V."/>
            <person name="DeCaprio D."/>
            <person name="Crawford M."/>
            <person name="Koehrsen M."/>
            <person name="Engels R."/>
            <person name="Montgomery P."/>
            <person name="Pearson M."/>
            <person name="Howarth C."/>
            <person name="Larson L."/>
            <person name="Luoma S."/>
            <person name="White J."/>
            <person name="Kodira C."/>
            <person name="Zeng Q."/>
            <person name="O'Leary S."/>
            <person name="Yandava C."/>
            <person name="Alvarado L."/>
            <person name="Wirth D."/>
            <person name="Volkman S."/>
            <person name="Hartl D."/>
        </authorList>
    </citation>
    <scope>NUCLEOTIDE SEQUENCE [LARGE SCALE GENOMIC DNA]</scope>
</reference>
<reference evidence="2" key="1">
    <citation type="submission" date="2006-09" db="EMBL/GenBank/DDBJ databases">
        <title>Annotation of Plasmodium falciparum Dd2.</title>
        <authorList>
            <consortium name="The Broad Institute Genome Sequencing Platform"/>
            <person name="Volkman S.K."/>
            <person name="Neafsey D.E."/>
            <person name="Dash A.P."/>
            <person name="Chitnis C.E."/>
            <person name="Hartl D.L."/>
            <person name="Young S.K."/>
            <person name="Zeng Q."/>
            <person name="Koehrsen M."/>
            <person name="Alvarado L."/>
            <person name="Berlin A."/>
            <person name="Borenstein D."/>
            <person name="Chapman S.B."/>
            <person name="Chen Z."/>
            <person name="Engels R."/>
            <person name="Freedman E."/>
            <person name="Gellesch M."/>
            <person name="Goldberg J."/>
            <person name="Griggs A."/>
            <person name="Gujja S."/>
            <person name="Heilman E.R."/>
            <person name="Heiman D.I."/>
            <person name="Howarth C."/>
            <person name="Jen D."/>
            <person name="Larson L."/>
            <person name="Mehta T."/>
            <person name="Neiman D."/>
            <person name="Park D."/>
            <person name="Pearson M."/>
            <person name="Roberts A."/>
            <person name="Saif S."/>
            <person name="Shea T."/>
            <person name="Shenoy N."/>
            <person name="Sisk P."/>
            <person name="Stolte C."/>
            <person name="Sykes S."/>
            <person name="Walk T."/>
            <person name="White J."/>
            <person name="Yandava C."/>
            <person name="Haas B."/>
            <person name="Henn M.R."/>
            <person name="Nusbaum C."/>
            <person name="Birren B."/>
        </authorList>
    </citation>
    <scope>NUCLEOTIDE SEQUENCE [LARGE SCALE GENOMIC DNA]</scope>
</reference>
<protein>
    <submittedName>
        <fullName evidence="1">Uncharacterized protein</fullName>
    </submittedName>
</protein>
<evidence type="ECO:0000313" key="1">
    <source>
        <dbReference type="EMBL" id="KOB86234.1"/>
    </source>
</evidence>
<sequence>MNIPNTLNDIDEEKLKVEEKNKLYEKLLNNDESNYISKSMQTLSVFKKNKDIYVSTINKQNRSCYIKGL</sequence>
<evidence type="ECO:0000313" key="2">
    <source>
        <dbReference type="Proteomes" id="UP000054282"/>
    </source>
</evidence>
<dbReference type="EMBL" id="DS016260">
    <property type="protein sequence ID" value="KOB86234.1"/>
    <property type="molecule type" value="Genomic_DNA"/>
</dbReference>
<dbReference type="Proteomes" id="UP000054282">
    <property type="component" value="Unassembled WGS sequence"/>
</dbReference>
<proteinExistence type="predicted"/>
<dbReference type="KEGG" id="pfd:PFDG_01509"/>
<organism evidence="1 2">
    <name type="scientific">Plasmodium falciparum (isolate Dd2)</name>
    <dbReference type="NCBI Taxonomy" id="57267"/>
    <lineage>
        <taxon>Eukaryota</taxon>
        <taxon>Sar</taxon>
        <taxon>Alveolata</taxon>
        <taxon>Apicomplexa</taxon>
        <taxon>Aconoidasida</taxon>
        <taxon>Haemosporida</taxon>
        <taxon>Plasmodiidae</taxon>
        <taxon>Plasmodium</taxon>
        <taxon>Plasmodium (Laverania)</taxon>
    </lineage>
</organism>
<gene>
    <name evidence="1" type="ORF">PFDG_01509</name>
</gene>
<dbReference type="AlphaFoldDB" id="A0A0L7M028"/>